<name>A0ACB9VGA5_9CETA</name>
<evidence type="ECO:0000313" key="1">
    <source>
        <dbReference type="EMBL" id="KAI4588450.1"/>
    </source>
</evidence>
<organism evidence="1 2">
    <name type="scientific">Ovis ammon polii x Ovis aries</name>
    <dbReference type="NCBI Taxonomy" id="2918886"/>
    <lineage>
        <taxon>Eukaryota</taxon>
        <taxon>Metazoa</taxon>
        <taxon>Chordata</taxon>
        <taxon>Craniata</taxon>
        <taxon>Vertebrata</taxon>
        <taxon>Euteleostomi</taxon>
        <taxon>Mammalia</taxon>
        <taxon>Eutheria</taxon>
        <taxon>Laurasiatheria</taxon>
        <taxon>Artiodactyla</taxon>
        <taxon>Ruminantia</taxon>
        <taxon>Pecora</taxon>
        <taxon>Bovidae</taxon>
        <taxon>Caprinae</taxon>
        <taxon>Ovis</taxon>
    </lineage>
</organism>
<dbReference type="EMBL" id="CM043027">
    <property type="protein sequence ID" value="KAI4588450.1"/>
    <property type="molecule type" value="Genomic_DNA"/>
</dbReference>
<protein>
    <submittedName>
        <fullName evidence="1">Uncharacterized protein</fullName>
    </submittedName>
</protein>
<evidence type="ECO:0000313" key="2">
    <source>
        <dbReference type="Proteomes" id="UP001057279"/>
    </source>
</evidence>
<reference evidence="1" key="1">
    <citation type="submission" date="2022-03" db="EMBL/GenBank/DDBJ databases">
        <title>Genomic analyses of argali, domestic sheep and their hybrids provide insights into chromosomal evolution, heterosis and genetic basis of agronomic traits.</title>
        <authorList>
            <person name="Li M."/>
        </authorList>
    </citation>
    <scope>NUCLEOTIDE SEQUENCE</scope>
    <source>
        <strain evidence="1">F1 hybrid</strain>
    </source>
</reference>
<keyword evidence="2" id="KW-1185">Reference proteome</keyword>
<dbReference type="Proteomes" id="UP001057279">
    <property type="component" value="Linkage Group LG02"/>
</dbReference>
<gene>
    <name evidence="1" type="ORF">MJG53_002858</name>
</gene>
<sequence length="210" mass="22313">MDEELNCGLWCVQLRPVSRFTFVGKKASLLPQAIGVKLGPGLVKTMDVWGSGSAPWPERCGCGVVGPFSPLDLALQFAAVAAARQRTAVLGSQMLFHVDHVDQYSDLQEDGLPCGALGKTLDGKAMSCYEEDAGLSAPAADRETDKTLGGVYEDRAGHIAFCRVRVTRLSSGAYPPVGTYKSGNGDSWLLGSVDITDMAFYAGVVYTGSR</sequence>
<accession>A0ACB9VGA5</accession>
<proteinExistence type="predicted"/>
<comment type="caution">
    <text evidence="1">The sequence shown here is derived from an EMBL/GenBank/DDBJ whole genome shotgun (WGS) entry which is preliminary data.</text>
</comment>